<keyword evidence="7" id="KW-0547">Nucleotide-binding</keyword>
<dbReference type="Gene3D" id="2.160.20.70">
    <property type="match status" value="1"/>
</dbReference>
<dbReference type="InterPro" id="IPR036850">
    <property type="entry name" value="NDK-like_dom_sf"/>
</dbReference>
<keyword evidence="4" id="KW-0343">GTPase activation</keyword>
<dbReference type="GO" id="GO:0006892">
    <property type="term" value="P:post-Golgi vesicle-mediated transport"/>
    <property type="evidence" value="ECO:0000318"/>
    <property type="project" value="GO_Central"/>
</dbReference>
<keyword evidence="8" id="KW-0342">GTP-binding</keyword>
<dbReference type="PROSITE" id="PS51329">
    <property type="entry name" value="C_CAP_COFACTOR_C"/>
    <property type="match status" value="1"/>
</dbReference>
<evidence type="ECO:0000256" key="1">
    <source>
        <dbReference type="ARBA" id="ARBA00004342"/>
    </source>
</evidence>
<protein>
    <recommendedName>
        <fullName evidence="3">Protein XRP2</fullName>
    </recommendedName>
</protein>
<reference evidence="16 17" key="1">
    <citation type="journal article" date="2008" name="Nature">
        <title>Genome analysis of the platypus reveals unique signatures of evolution.</title>
        <authorList>
            <person name="Warren W.C."/>
            <person name="Hillier L.W."/>
            <person name="Marshall Graves J.A."/>
            <person name="Birney E."/>
            <person name="Ponting C.P."/>
            <person name="Grutzner F."/>
            <person name="Belov K."/>
            <person name="Miller W."/>
            <person name="Clarke L."/>
            <person name="Chinwalla A.T."/>
            <person name="Yang S.P."/>
            <person name="Heger A."/>
            <person name="Locke D.P."/>
            <person name="Miethke P."/>
            <person name="Waters P.D."/>
            <person name="Veyrunes F."/>
            <person name="Fulton L."/>
            <person name="Fulton B."/>
            <person name="Graves T."/>
            <person name="Wallis J."/>
            <person name="Puente X.S."/>
            <person name="Lopez-Otin C."/>
            <person name="Ordonez G.R."/>
            <person name="Eichler E.E."/>
            <person name="Chen L."/>
            <person name="Cheng Z."/>
            <person name="Deakin J.E."/>
            <person name="Alsop A."/>
            <person name="Thompson K."/>
            <person name="Kirby P."/>
            <person name="Papenfuss A.T."/>
            <person name="Wakefield M.J."/>
            <person name="Olender T."/>
            <person name="Lancet D."/>
            <person name="Huttley G.A."/>
            <person name="Smit A.F."/>
            <person name="Pask A."/>
            <person name="Temple-Smith P."/>
            <person name="Batzer M.A."/>
            <person name="Walker J.A."/>
            <person name="Konkel M.K."/>
            <person name="Harris R.S."/>
            <person name="Whittington C.M."/>
            <person name="Wong E.S."/>
            <person name="Gemmell N.J."/>
            <person name="Buschiazzo E."/>
            <person name="Vargas Jentzsch I.M."/>
            <person name="Merkel A."/>
            <person name="Schmitz J."/>
            <person name="Zemann A."/>
            <person name="Churakov G."/>
            <person name="Kriegs J.O."/>
            <person name="Brosius J."/>
            <person name="Murchison E.P."/>
            <person name="Sachidanandam R."/>
            <person name="Smith C."/>
            <person name="Hannon G.J."/>
            <person name="Tsend-Ayush E."/>
            <person name="McMillan D."/>
            <person name="Attenborough R."/>
            <person name="Rens W."/>
            <person name="Ferguson-Smith M."/>
            <person name="Lefevre C.M."/>
            <person name="Sharp J.A."/>
            <person name="Nicholas K.R."/>
            <person name="Ray D.A."/>
            <person name="Kube M."/>
            <person name="Reinhardt R."/>
            <person name="Pringle T.H."/>
            <person name="Taylor J."/>
            <person name="Jones R.C."/>
            <person name="Nixon B."/>
            <person name="Dacheux J.L."/>
            <person name="Niwa H."/>
            <person name="Sekita Y."/>
            <person name="Huang X."/>
            <person name="Stark A."/>
            <person name="Kheradpour P."/>
            <person name="Kellis M."/>
            <person name="Flicek P."/>
            <person name="Chen Y."/>
            <person name="Webber C."/>
            <person name="Hardison R."/>
            <person name="Nelson J."/>
            <person name="Hallsworth-Pepin K."/>
            <person name="Delehaunty K."/>
            <person name="Markovic C."/>
            <person name="Minx P."/>
            <person name="Feng Y."/>
            <person name="Kremitzki C."/>
            <person name="Mitreva M."/>
            <person name="Glasscock J."/>
            <person name="Wylie T."/>
            <person name="Wohldmann P."/>
            <person name="Thiru P."/>
            <person name="Nhan M.N."/>
            <person name="Pohl C.S."/>
            <person name="Smith S.M."/>
            <person name="Hou S."/>
            <person name="Nefedov M."/>
            <person name="de Jong P.J."/>
            <person name="Renfree M.B."/>
            <person name="Mardis E.R."/>
            <person name="Wilson R.K."/>
        </authorList>
    </citation>
    <scope>NUCLEOTIDE SEQUENCE [LARGE SCALE GENOMIC DNA]</scope>
    <source>
        <strain evidence="16 17">Glennie</strain>
    </source>
</reference>
<accession>A0A6I8P2G0</accession>
<dbReference type="FunFam" id="3.30.70.141:FF:000007">
    <property type="entry name" value="Protein XRP2"/>
    <property type="match status" value="1"/>
</dbReference>
<evidence type="ECO:0000256" key="14">
    <source>
        <dbReference type="PROSITE-ProRule" id="PRU00706"/>
    </source>
</evidence>
<evidence type="ECO:0000313" key="16">
    <source>
        <dbReference type="Ensembl" id="ENSOANP00000047957.1"/>
    </source>
</evidence>
<dbReference type="Ensembl" id="ENSOANT00000067825.1">
    <property type="protein sequence ID" value="ENSOANP00000047957.1"/>
    <property type="gene ID" value="ENSOANG00000009198.3"/>
</dbReference>
<dbReference type="GeneTree" id="ENSGT00940000158262"/>
<keyword evidence="11" id="KW-0449">Lipoprotein</keyword>
<comment type="caution">
    <text evidence="14">Lacks conserved residue(s) required for the propagation of feature annotation.</text>
</comment>
<evidence type="ECO:0000256" key="2">
    <source>
        <dbReference type="ARBA" id="ARBA00008848"/>
    </source>
</evidence>
<keyword evidence="5" id="KW-1003">Cell membrane</keyword>
<dbReference type="SMART" id="SM00673">
    <property type="entry name" value="CARP"/>
    <property type="match status" value="2"/>
</dbReference>
<dbReference type="InterPro" id="IPR039093">
    <property type="entry name" value="XRP2"/>
</dbReference>
<dbReference type="InterPro" id="IPR012945">
    <property type="entry name" value="Tubulin-bd_cofactor_C_dom"/>
</dbReference>
<keyword evidence="6" id="KW-0519">Myristate</keyword>
<evidence type="ECO:0000313" key="17">
    <source>
        <dbReference type="Proteomes" id="UP000002279"/>
    </source>
</evidence>
<comment type="similarity">
    <text evidence="14">Belongs to the NDK family.</text>
</comment>
<comment type="similarity">
    <text evidence="2">Belongs to the TBCC family.</text>
</comment>
<reference evidence="16" key="2">
    <citation type="submission" date="2025-08" db="UniProtKB">
        <authorList>
            <consortium name="Ensembl"/>
        </authorList>
    </citation>
    <scope>IDENTIFICATION</scope>
    <source>
        <strain evidence="16">Glennie</strain>
    </source>
</reference>
<keyword evidence="9" id="KW-0472">Membrane</keyword>
<dbReference type="InterPro" id="IPR016098">
    <property type="entry name" value="CAP/MinC_C"/>
</dbReference>
<evidence type="ECO:0000256" key="6">
    <source>
        <dbReference type="ARBA" id="ARBA00022707"/>
    </source>
</evidence>
<evidence type="ECO:0000259" key="15">
    <source>
        <dbReference type="PROSITE" id="PS51329"/>
    </source>
</evidence>
<evidence type="ECO:0000256" key="5">
    <source>
        <dbReference type="ARBA" id="ARBA00022475"/>
    </source>
</evidence>
<proteinExistence type="inferred from homology"/>
<comment type="subcellular location">
    <subcellularLocation>
        <location evidence="1">Cell membrane</location>
        <topology evidence="1">Lipid-anchor</topology>
        <orientation evidence="1">Cytoplasmic side</orientation>
    </subcellularLocation>
</comment>
<keyword evidence="10" id="KW-0564">Palmitate</keyword>
<comment type="function">
    <text evidence="12">Acts as a GTPase-activating protein (GAP) involved in trafficking between the Golgi and the ciliary membrane. Involved in localization of proteins, such as NPHP3, to the cilium membrane by inducing hydrolysis of GTP ARL3, leading to the release of UNC119 (or UNC119B). Acts as a GTPase-activating protein (GAP) for tubulin in concert with tubulin-specific chaperone C, but does not enhance tubulin heterodimerization. Acts as a guanine nucleotide dissociation inhibitor towards ADP-ribosylation factor-like proteins.</text>
</comment>
<evidence type="ECO:0000256" key="9">
    <source>
        <dbReference type="ARBA" id="ARBA00023136"/>
    </source>
</evidence>
<evidence type="ECO:0000256" key="13">
    <source>
        <dbReference type="ARBA" id="ARBA00065389"/>
    </source>
</evidence>
<dbReference type="GO" id="GO:0005096">
    <property type="term" value="F:GTPase activator activity"/>
    <property type="evidence" value="ECO:0000318"/>
    <property type="project" value="GO_Central"/>
</dbReference>
<keyword evidence="17" id="KW-1185">Reference proteome</keyword>
<dbReference type="Gene3D" id="3.30.70.141">
    <property type="entry name" value="Nucleoside diphosphate kinase-like domain"/>
    <property type="match status" value="1"/>
</dbReference>
<dbReference type="InParanoid" id="A0A6I8P2G0"/>
<dbReference type="PANTHER" id="PTHR15440:SF0">
    <property type="entry name" value="PROTEIN XRP2"/>
    <property type="match status" value="1"/>
</dbReference>
<dbReference type="FunCoup" id="A0A6I8P2G0">
    <property type="interactions" value="1318"/>
</dbReference>
<dbReference type="Bgee" id="ENSOANG00000009198">
    <property type="expression patterns" value="Expressed in fibroblast and 7 other cell types or tissues"/>
</dbReference>
<evidence type="ECO:0000256" key="11">
    <source>
        <dbReference type="ARBA" id="ARBA00023288"/>
    </source>
</evidence>
<dbReference type="InterPro" id="IPR017901">
    <property type="entry name" value="C-CAP_CF_C-like"/>
</dbReference>
<dbReference type="GO" id="GO:0000287">
    <property type="term" value="F:magnesium ion binding"/>
    <property type="evidence" value="ECO:0007669"/>
    <property type="project" value="Ensembl"/>
</dbReference>
<dbReference type="PANTHER" id="PTHR15440">
    <property type="entry name" value="XRP2 PROTEIN"/>
    <property type="match status" value="1"/>
</dbReference>
<dbReference type="InterPro" id="IPR006599">
    <property type="entry name" value="CARP_motif"/>
</dbReference>
<gene>
    <name evidence="16" type="primary">RP2</name>
</gene>
<evidence type="ECO:0000256" key="8">
    <source>
        <dbReference type="ARBA" id="ARBA00023134"/>
    </source>
</evidence>
<dbReference type="GO" id="GO:0036064">
    <property type="term" value="C:ciliary basal body"/>
    <property type="evidence" value="ECO:0007669"/>
    <property type="project" value="Ensembl"/>
</dbReference>
<organism evidence="16 17">
    <name type="scientific">Ornithorhynchus anatinus</name>
    <name type="common">Duckbill platypus</name>
    <dbReference type="NCBI Taxonomy" id="9258"/>
    <lineage>
        <taxon>Eukaryota</taxon>
        <taxon>Metazoa</taxon>
        <taxon>Chordata</taxon>
        <taxon>Craniata</taxon>
        <taxon>Vertebrata</taxon>
        <taxon>Euteleostomi</taxon>
        <taxon>Mammalia</taxon>
        <taxon>Monotremata</taxon>
        <taxon>Ornithorhynchidae</taxon>
        <taxon>Ornithorhynchus</taxon>
    </lineage>
</organism>
<comment type="subunit">
    <text evidence="13">Found in a complex with ARL3, RP2 and UNC119 (or UNC119B); RP2 induces hydrolysis of GTP ARL3 in the complex, leading to the release of UNC119 (or UNC119B). Interacts with ARL3; interaction is direct and stimulated with the activated GTP-bound form of ARL3.</text>
</comment>
<dbReference type="GO" id="GO:0005929">
    <property type="term" value="C:cilium"/>
    <property type="evidence" value="ECO:0000318"/>
    <property type="project" value="GO_Central"/>
</dbReference>
<dbReference type="SUPFAM" id="SSF54919">
    <property type="entry name" value="Nucleoside diphosphate kinase, NDK"/>
    <property type="match status" value="1"/>
</dbReference>
<dbReference type="GO" id="GO:0031410">
    <property type="term" value="C:cytoplasmic vesicle"/>
    <property type="evidence" value="ECO:0007669"/>
    <property type="project" value="Ensembl"/>
</dbReference>
<dbReference type="PROSITE" id="PS51374">
    <property type="entry name" value="NDPK_LIKE"/>
    <property type="match status" value="1"/>
</dbReference>
<evidence type="ECO:0000256" key="4">
    <source>
        <dbReference type="ARBA" id="ARBA00022468"/>
    </source>
</evidence>
<sequence>MLTGPPSRPSRGRPPHRLVSSQRLGRCFAHSKRFTAAVIIIKIHVPPLARNALPPQIPQTVPPLAFEASMKARLLQGAFPDSAPLSSSPAPTPAAQVALSLLIYLLTSILFIYVYSRPSPPLDLSSSCAGNERVRWVSRRPLPSVRCLARGRRRVDPRDYTLSGLKGETVGRLPGQVSGRPLAIQDCSDCRIFIFDHSAAVTVDDCTNCRFFLGPVKGSAFFRNCRDCKAVVACQQFRSRDCAELDVFLCSATQPVIEASSGVRCGCFQFYYPELASQFKAAGLSVFNNCWSRGHDFTPAAGEDHWRLLAEDGGLRDCVPPPAAEELKAVRVSAEAGRSIVPVTWGHRPKPSDESCLAVLFAGDYTTANARKLIDEMVGKGFLLVQTKEVSMKAEDAQRVFQEKASDFIPLLDKGSVVALEFNGDGAVEQCQSIVSDIFSGTKIFVSESKLAAARDVDSFYNFADLQMGM</sequence>
<dbReference type="Pfam" id="PF07986">
    <property type="entry name" value="TBCC"/>
    <property type="match status" value="1"/>
</dbReference>
<dbReference type="AlphaFoldDB" id="A0A6I8P2G0"/>
<evidence type="ECO:0000256" key="3">
    <source>
        <dbReference type="ARBA" id="ARBA00015771"/>
    </source>
</evidence>
<reference evidence="16" key="3">
    <citation type="submission" date="2025-09" db="UniProtKB">
        <authorList>
            <consortium name="Ensembl"/>
        </authorList>
    </citation>
    <scope>IDENTIFICATION</scope>
    <source>
        <strain evidence="16">Glennie</strain>
    </source>
</reference>
<dbReference type="GO" id="GO:1990075">
    <property type="term" value="C:periciliary membrane compartment"/>
    <property type="evidence" value="ECO:0000318"/>
    <property type="project" value="GO_Central"/>
</dbReference>
<name>A0A6I8P2G0_ORNAN</name>
<evidence type="ECO:0000256" key="7">
    <source>
        <dbReference type="ARBA" id="ARBA00022741"/>
    </source>
</evidence>
<dbReference type="GO" id="GO:0005525">
    <property type="term" value="F:GTP binding"/>
    <property type="evidence" value="ECO:0007669"/>
    <property type="project" value="UniProtKB-KW"/>
</dbReference>
<evidence type="ECO:0000256" key="10">
    <source>
        <dbReference type="ARBA" id="ARBA00023139"/>
    </source>
</evidence>
<evidence type="ECO:0000256" key="12">
    <source>
        <dbReference type="ARBA" id="ARBA00057988"/>
    </source>
</evidence>
<dbReference type="FunFam" id="2.160.20.70:FF:000004">
    <property type="entry name" value="Protein XRP2"/>
    <property type="match status" value="1"/>
</dbReference>
<feature type="domain" description="C-CAP/cofactor C-like" evidence="15">
    <location>
        <begin position="143"/>
        <end position="299"/>
    </location>
</feature>
<dbReference type="GO" id="GO:0016604">
    <property type="term" value="C:nuclear body"/>
    <property type="evidence" value="ECO:0007669"/>
    <property type="project" value="Ensembl"/>
</dbReference>
<dbReference type="Proteomes" id="UP000002279">
    <property type="component" value="Chromosome 15"/>
</dbReference>
<dbReference type="GO" id="GO:0005829">
    <property type="term" value="C:cytosol"/>
    <property type="evidence" value="ECO:0007669"/>
    <property type="project" value="Ensembl"/>
</dbReference>